<comment type="caution">
    <text evidence="1">The sequence shown here is derived from an EMBL/GenBank/DDBJ whole genome shotgun (WGS) entry which is preliminary data.</text>
</comment>
<name>A0AAV7IZ90_COTGL</name>
<organism evidence="1 2">
    <name type="scientific">Cotesia glomerata</name>
    <name type="common">Lepidopteran parasitic wasp</name>
    <name type="synonym">Apanteles glomeratus</name>
    <dbReference type="NCBI Taxonomy" id="32391"/>
    <lineage>
        <taxon>Eukaryota</taxon>
        <taxon>Metazoa</taxon>
        <taxon>Ecdysozoa</taxon>
        <taxon>Arthropoda</taxon>
        <taxon>Hexapoda</taxon>
        <taxon>Insecta</taxon>
        <taxon>Pterygota</taxon>
        <taxon>Neoptera</taxon>
        <taxon>Endopterygota</taxon>
        <taxon>Hymenoptera</taxon>
        <taxon>Apocrita</taxon>
        <taxon>Ichneumonoidea</taxon>
        <taxon>Braconidae</taxon>
        <taxon>Microgastrinae</taxon>
        <taxon>Cotesia</taxon>
    </lineage>
</organism>
<accession>A0AAV7IZ90</accession>
<dbReference type="EMBL" id="JAHXZJ010000374">
    <property type="protein sequence ID" value="KAH0561418.1"/>
    <property type="molecule type" value="Genomic_DNA"/>
</dbReference>
<gene>
    <name evidence="1" type="ORF">KQX54_016666</name>
</gene>
<proteinExistence type="predicted"/>
<keyword evidence="2" id="KW-1185">Reference proteome</keyword>
<protein>
    <submittedName>
        <fullName evidence="1">Uncharacterized protein</fullName>
    </submittedName>
</protein>
<evidence type="ECO:0000313" key="1">
    <source>
        <dbReference type="EMBL" id="KAH0561418.1"/>
    </source>
</evidence>
<evidence type="ECO:0000313" key="2">
    <source>
        <dbReference type="Proteomes" id="UP000826195"/>
    </source>
</evidence>
<dbReference type="AlphaFoldDB" id="A0AAV7IZ90"/>
<dbReference type="Proteomes" id="UP000826195">
    <property type="component" value="Unassembled WGS sequence"/>
</dbReference>
<reference evidence="1 2" key="1">
    <citation type="journal article" date="2021" name="J. Hered.">
        <title>A chromosome-level genome assembly of the parasitoid wasp, Cotesia glomerata (Hymenoptera: Braconidae).</title>
        <authorList>
            <person name="Pinto B.J."/>
            <person name="Weis J.J."/>
            <person name="Gamble T."/>
            <person name="Ode P.J."/>
            <person name="Paul R."/>
            <person name="Zaspel J.M."/>
        </authorList>
    </citation>
    <scope>NUCLEOTIDE SEQUENCE [LARGE SCALE GENOMIC DNA]</scope>
    <source>
        <strain evidence="1">CgM1</strain>
    </source>
</reference>
<sequence>MHYFYGEFYSTNMNSNFFFLCFVFTLITLTISPAKAFILMNQSKQNYDDYNNIPIEINDTELTDKKLNEFAQIEEFEELLPAPMAQVVDPDIIPKCPKGTDRLPNGECLPPF</sequence>